<evidence type="ECO:0000313" key="2">
    <source>
        <dbReference type="EMBL" id="CVK98024.1"/>
    </source>
</evidence>
<evidence type="ECO:0000313" key="3">
    <source>
        <dbReference type="Proteomes" id="UP000184255"/>
    </source>
</evidence>
<protein>
    <submittedName>
        <fullName evidence="2">Uncharacterized protein</fullName>
    </submittedName>
</protein>
<keyword evidence="3" id="KW-1185">Reference proteome</keyword>
<name>A0A1L7THJ0_FUSMA</name>
<accession>A0A1L7THJ0</accession>
<organism evidence="2 3">
    <name type="scientific">Fusarium mangiferae</name>
    <name type="common">Mango malformation disease fungus</name>
    <dbReference type="NCBI Taxonomy" id="192010"/>
    <lineage>
        <taxon>Eukaryota</taxon>
        <taxon>Fungi</taxon>
        <taxon>Dikarya</taxon>
        <taxon>Ascomycota</taxon>
        <taxon>Pezizomycotina</taxon>
        <taxon>Sordariomycetes</taxon>
        <taxon>Hypocreomycetidae</taxon>
        <taxon>Hypocreales</taxon>
        <taxon>Nectriaceae</taxon>
        <taxon>Fusarium</taxon>
        <taxon>Fusarium fujikuroi species complex</taxon>
    </lineage>
</organism>
<feature type="region of interest" description="Disordered" evidence="1">
    <location>
        <begin position="92"/>
        <end position="126"/>
    </location>
</feature>
<feature type="compositionally biased region" description="Basic and acidic residues" evidence="1">
    <location>
        <begin position="110"/>
        <end position="126"/>
    </location>
</feature>
<dbReference type="AlphaFoldDB" id="A0A1L7THJ0"/>
<dbReference type="Proteomes" id="UP000184255">
    <property type="component" value="Unassembled WGS sequence"/>
</dbReference>
<gene>
    <name evidence="2" type="ORF">FMAN_12160</name>
</gene>
<comment type="caution">
    <text evidence="2">The sequence shown here is derived from an EMBL/GenBank/DDBJ whole genome shotgun (WGS) entry which is preliminary data.</text>
</comment>
<feature type="region of interest" description="Disordered" evidence="1">
    <location>
        <begin position="1"/>
        <end position="28"/>
    </location>
</feature>
<sequence length="126" mass="14001">MSAPEDRDMETPPKDATESCSRPTHRLQEIKVGDNGVQLLVSTKDHLYDAKDVGAGVNSYQVIGSWEDSSVQELTKILNQRQVITNRQSPAYAEASRFEKHGAGKSLAEAGREPYNRAADRQQRSE</sequence>
<evidence type="ECO:0000256" key="1">
    <source>
        <dbReference type="SAM" id="MobiDB-lite"/>
    </source>
</evidence>
<dbReference type="GeneID" id="65091410"/>
<proteinExistence type="predicted"/>
<feature type="compositionally biased region" description="Basic and acidic residues" evidence="1">
    <location>
        <begin position="1"/>
        <end position="17"/>
    </location>
</feature>
<dbReference type="RefSeq" id="XP_041684906.1">
    <property type="nucleotide sequence ID" value="XM_041834666.1"/>
</dbReference>
<reference evidence="3" key="1">
    <citation type="journal article" date="2016" name="Genome Biol. Evol.">
        <title>Comparative 'omics' of the Fusarium fujikuroi species complex highlights differences in genetic potential and metabolite synthesis.</title>
        <authorList>
            <person name="Niehaus E.-M."/>
            <person name="Muensterkoetter M."/>
            <person name="Proctor R.H."/>
            <person name="Brown D.W."/>
            <person name="Sharon A."/>
            <person name="Idan Y."/>
            <person name="Oren-Young L."/>
            <person name="Sieber C.M."/>
            <person name="Novak O."/>
            <person name="Pencik A."/>
            <person name="Tarkowska D."/>
            <person name="Hromadova K."/>
            <person name="Freeman S."/>
            <person name="Maymon M."/>
            <person name="Elazar M."/>
            <person name="Youssef S.A."/>
            <person name="El-Shabrawy E.S.M."/>
            <person name="Shalaby A.B.A."/>
            <person name="Houterman P."/>
            <person name="Brock N.L."/>
            <person name="Burkhardt I."/>
            <person name="Tsavkelova E.A."/>
            <person name="Dickschat J.S."/>
            <person name="Galuszka P."/>
            <person name="Gueldener U."/>
            <person name="Tudzynski B."/>
        </authorList>
    </citation>
    <scope>NUCLEOTIDE SEQUENCE [LARGE SCALE GENOMIC DNA]</scope>
    <source>
        <strain evidence="3">MRC7560</strain>
    </source>
</reference>
<dbReference type="EMBL" id="FCQH01000009">
    <property type="protein sequence ID" value="CVK98024.1"/>
    <property type="molecule type" value="Genomic_DNA"/>
</dbReference>
<dbReference type="VEuPathDB" id="FungiDB:FMAN_12160"/>